<feature type="domain" description="UBC core" evidence="4">
    <location>
        <begin position="608"/>
        <end position="768"/>
    </location>
</feature>
<feature type="region of interest" description="Disordered" evidence="3">
    <location>
        <begin position="37"/>
        <end position="92"/>
    </location>
</feature>
<dbReference type="PANTHER" id="PTHR46116:SF15">
    <property type="entry name" value="(E3-INDEPENDENT) E2 UBIQUITIN-CONJUGATING ENZYME"/>
    <property type="match status" value="1"/>
</dbReference>
<keyword evidence="2" id="KW-0833">Ubl conjugation pathway</keyword>
<reference evidence="5" key="1">
    <citation type="submission" date="2020-11" db="EMBL/GenBank/DDBJ databases">
        <authorList>
            <consortium name="DOE Joint Genome Institute"/>
            <person name="Ahrendt S."/>
            <person name="Riley R."/>
            <person name="Andreopoulos W."/>
            <person name="Labutti K."/>
            <person name="Pangilinan J."/>
            <person name="Ruiz-Duenas F.J."/>
            <person name="Barrasa J.M."/>
            <person name="Sanchez-Garcia M."/>
            <person name="Camarero S."/>
            <person name="Miyauchi S."/>
            <person name="Serrano A."/>
            <person name="Linde D."/>
            <person name="Babiker R."/>
            <person name="Drula E."/>
            <person name="Ayuso-Fernandez I."/>
            <person name="Pacheco R."/>
            <person name="Padilla G."/>
            <person name="Ferreira P."/>
            <person name="Barriuso J."/>
            <person name="Kellner H."/>
            <person name="Castanera R."/>
            <person name="Alfaro M."/>
            <person name="Ramirez L."/>
            <person name="Pisabarro A.G."/>
            <person name="Kuo A."/>
            <person name="Tritt A."/>
            <person name="Lipzen A."/>
            <person name="He G."/>
            <person name="Yan M."/>
            <person name="Ng V."/>
            <person name="Cullen D."/>
            <person name="Martin F."/>
            <person name="Rosso M.-N."/>
            <person name="Henrissat B."/>
            <person name="Hibbett D."/>
            <person name="Martinez A.T."/>
            <person name="Grigoriev I.V."/>
        </authorList>
    </citation>
    <scope>NUCLEOTIDE SEQUENCE</scope>
    <source>
        <strain evidence="5">AH 40177</strain>
    </source>
</reference>
<dbReference type="Gene3D" id="3.10.110.10">
    <property type="entry name" value="Ubiquitin Conjugating Enzyme"/>
    <property type="match status" value="1"/>
</dbReference>
<evidence type="ECO:0000313" key="5">
    <source>
        <dbReference type="EMBL" id="KAF9075850.1"/>
    </source>
</evidence>
<evidence type="ECO:0000256" key="1">
    <source>
        <dbReference type="ARBA" id="ARBA00022679"/>
    </source>
</evidence>
<feature type="compositionally biased region" description="Basic and acidic residues" evidence="3">
    <location>
        <begin position="261"/>
        <end position="273"/>
    </location>
</feature>
<dbReference type="SUPFAM" id="SSF54495">
    <property type="entry name" value="UBC-like"/>
    <property type="match status" value="1"/>
</dbReference>
<dbReference type="EMBL" id="JADNRY010000008">
    <property type="protein sequence ID" value="KAF9075850.1"/>
    <property type="molecule type" value="Genomic_DNA"/>
</dbReference>
<sequence length="847" mass="94442">MNKDVAQLVEMGANPAQARAALSKYKDLMDAAEKFFQGEFDNVQEDEQAQSPASNRAEDVEMEDDEEVEEDEGSDAYVDYDSDEDDVQQDSATTKVNDPYAGIFFSKDRREEVIEVEEEPLFVSVPGIDEQVELMSQGKFMAGCPEQGEQSFLFSLYSELSESQLNDHDGKCACPSGCGHTVKRQQSDFFALYPKFSTYIQRLQQIVPQKCPKCQTDFCFACGEKFTQGFSEPLWHCANIQGVILGVGLFMVERLFEQQKEDHEAKDTSEREPKRRKTRDVDGSDFSGGLGRKSKGGIGYAGEVKEDNSGQAEVQALQLAKDERIRSLLAEVRVYLPSLQRAGGARPCDYLPHPSSLTHLRRRFNLITSELLRNDSLADMSDRHGLYFELLEWLETISSHESLCSMMPMPIMRNISQQTVVKKANNMTIRERKIIYEGSASPRELLEVIALQAQAALKGLESSKPPEIVEIELSEEQKRQAVVDTKGKSKQDSGTLDETAKLSVFCNRLLATTSQIDRSLRDLKGNDFVTRMHASLPKAFTSASNAVYVEAGETEEEAKDAYMKWATASRFEYCDLTVSGADSSDETLNYKHYYNNEIRMLANASIPKRSVAIAKELAILTTNLPVAWDSSIFLRVDDTRVDVIKCLITGPEGTPYHNGCFIFDVFLGANYNQSPPSVKYMTTNGGKYRFNPNLYADGKVCLSLLGTWSGPGWVPFKSTLLQTLISIQSMILCEEPYLNEPGWASGAGTPQSKAYSANIRRMVVRTAMLDALKNPPEPFEEVIRTHFRLKARAIQKQLDDWLKEDDGKQLAGDGAEYAGVGRGTTGSGSSNGFQADVDALKKLLKEL</sequence>
<dbReference type="CDD" id="cd23810">
    <property type="entry name" value="UBCc_BIRC6"/>
    <property type="match status" value="1"/>
</dbReference>
<protein>
    <recommendedName>
        <fullName evidence="4">UBC core domain-containing protein</fullName>
    </recommendedName>
</protein>
<dbReference type="InterPro" id="IPR016135">
    <property type="entry name" value="UBQ-conjugating_enzyme/RWD"/>
</dbReference>
<proteinExistence type="predicted"/>
<dbReference type="Pfam" id="PF00179">
    <property type="entry name" value="UQ_con"/>
    <property type="match status" value="1"/>
</dbReference>
<evidence type="ECO:0000256" key="3">
    <source>
        <dbReference type="SAM" id="MobiDB-lite"/>
    </source>
</evidence>
<dbReference type="Proteomes" id="UP000772434">
    <property type="component" value="Unassembled WGS sequence"/>
</dbReference>
<dbReference type="PROSITE" id="PS50127">
    <property type="entry name" value="UBC_2"/>
    <property type="match status" value="1"/>
</dbReference>
<dbReference type="InterPro" id="IPR000608">
    <property type="entry name" value="UBC"/>
</dbReference>
<dbReference type="AlphaFoldDB" id="A0A9P5Q8U7"/>
<name>A0A9P5Q8U7_9AGAR</name>
<accession>A0A9P5Q8U7</accession>
<dbReference type="OrthoDB" id="47801at2759"/>
<comment type="caution">
    <text evidence="5">The sequence shown here is derived from an EMBL/GenBank/DDBJ whole genome shotgun (WGS) entry which is preliminary data.</text>
</comment>
<organism evidence="5 6">
    <name type="scientific">Rhodocollybia butyracea</name>
    <dbReference type="NCBI Taxonomy" id="206335"/>
    <lineage>
        <taxon>Eukaryota</taxon>
        <taxon>Fungi</taxon>
        <taxon>Dikarya</taxon>
        <taxon>Basidiomycota</taxon>
        <taxon>Agaricomycotina</taxon>
        <taxon>Agaricomycetes</taxon>
        <taxon>Agaricomycetidae</taxon>
        <taxon>Agaricales</taxon>
        <taxon>Marasmiineae</taxon>
        <taxon>Omphalotaceae</taxon>
        <taxon>Rhodocollybia</taxon>
    </lineage>
</organism>
<gene>
    <name evidence="5" type="ORF">BDP27DRAFT_1314606</name>
</gene>
<evidence type="ECO:0000313" key="6">
    <source>
        <dbReference type="Proteomes" id="UP000772434"/>
    </source>
</evidence>
<keyword evidence="6" id="KW-1185">Reference proteome</keyword>
<dbReference type="GO" id="GO:0061631">
    <property type="term" value="F:ubiquitin conjugating enzyme activity"/>
    <property type="evidence" value="ECO:0007669"/>
    <property type="project" value="TreeGrafter"/>
</dbReference>
<feature type="region of interest" description="Disordered" evidence="3">
    <location>
        <begin position="261"/>
        <end position="294"/>
    </location>
</feature>
<evidence type="ECO:0000256" key="2">
    <source>
        <dbReference type="ARBA" id="ARBA00022786"/>
    </source>
</evidence>
<evidence type="ECO:0000259" key="4">
    <source>
        <dbReference type="PROSITE" id="PS50127"/>
    </source>
</evidence>
<dbReference type="PANTHER" id="PTHR46116">
    <property type="entry name" value="(E3-INDEPENDENT) E2 UBIQUITIN-CONJUGATING ENZYME"/>
    <property type="match status" value="1"/>
</dbReference>
<feature type="compositionally biased region" description="Acidic residues" evidence="3">
    <location>
        <begin position="60"/>
        <end position="88"/>
    </location>
</feature>
<dbReference type="SMART" id="SM00212">
    <property type="entry name" value="UBCc"/>
    <property type="match status" value="1"/>
</dbReference>
<keyword evidence="1" id="KW-0808">Transferase</keyword>